<proteinExistence type="predicted"/>
<dbReference type="RefSeq" id="WP_092049078.1">
    <property type="nucleotide sequence ID" value="NZ_FOQD01000005.1"/>
</dbReference>
<dbReference type="EMBL" id="FOQD01000005">
    <property type="protein sequence ID" value="SFI08282.1"/>
    <property type="molecule type" value="Genomic_DNA"/>
</dbReference>
<dbReference type="PANTHER" id="PTHR32251:SF17">
    <property type="entry name" value="STEROID 5-ALPHA REDUCTASE C-TERMINAL DOMAIN-CONTAINING PROTEIN"/>
    <property type="match status" value="1"/>
</dbReference>
<dbReference type="AlphaFoldDB" id="A0A1I3FAT1"/>
<feature type="transmembrane region" description="Helical" evidence="1">
    <location>
        <begin position="143"/>
        <end position="163"/>
    </location>
</feature>
<dbReference type="OrthoDB" id="9779233at2"/>
<dbReference type="Proteomes" id="UP000199518">
    <property type="component" value="Unassembled WGS sequence"/>
</dbReference>
<feature type="transmembrane region" description="Helical" evidence="1">
    <location>
        <begin position="104"/>
        <end position="123"/>
    </location>
</feature>
<keyword evidence="1" id="KW-0812">Transmembrane</keyword>
<keyword evidence="3" id="KW-1185">Reference proteome</keyword>
<sequence>MEDPLLINALAILGLMTLVWVISLPLRKVDIIDIAWGAGFVMVAWISFALQGESPARWTAPVGILTLLTTIWGLRLATHLARRNLGHAEDKRYAAMRAARPNSFWWKSYFMVFLLQGALLWVVSLPLQLGTRQTAIALNWQHAVGIALWGIGFFFEAVGDWQLTRFKSNLANKGKVMQTGLWRYTRHPNYFGDFCVWCGLFLIATGDGRHWATIISPLIMSFLLLKVSGVTLLERSLQQEKPDYAEYARRTSSFFPWPPAR</sequence>
<feature type="transmembrane region" description="Helical" evidence="1">
    <location>
        <begin position="31"/>
        <end position="50"/>
    </location>
</feature>
<reference evidence="3" key="1">
    <citation type="submission" date="2016-10" db="EMBL/GenBank/DDBJ databases">
        <authorList>
            <person name="Varghese N."/>
            <person name="Submissions S."/>
        </authorList>
    </citation>
    <scope>NUCLEOTIDE SEQUENCE [LARGE SCALE GENOMIC DNA]</scope>
    <source>
        <strain evidence="3">DSM 26348</strain>
    </source>
</reference>
<dbReference type="Pfam" id="PF06966">
    <property type="entry name" value="DUF1295"/>
    <property type="match status" value="1"/>
</dbReference>
<dbReference type="Gene3D" id="1.20.120.1630">
    <property type="match status" value="1"/>
</dbReference>
<keyword evidence="1" id="KW-1133">Transmembrane helix</keyword>
<keyword evidence="1" id="KW-0472">Membrane</keyword>
<dbReference type="PROSITE" id="PS50244">
    <property type="entry name" value="S5A_REDUCTASE"/>
    <property type="match status" value="1"/>
</dbReference>
<dbReference type="STRING" id="1576369.SAMN05421753_105154"/>
<gene>
    <name evidence="2" type="ORF">SAMN05421753_105154</name>
</gene>
<feature type="transmembrane region" description="Helical" evidence="1">
    <location>
        <begin position="6"/>
        <end position="24"/>
    </location>
</feature>
<feature type="transmembrane region" description="Helical" evidence="1">
    <location>
        <begin position="184"/>
        <end position="204"/>
    </location>
</feature>
<feature type="transmembrane region" description="Helical" evidence="1">
    <location>
        <begin position="210"/>
        <end position="233"/>
    </location>
</feature>
<feature type="transmembrane region" description="Helical" evidence="1">
    <location>
        <begin position="56"/>
        <end position="74"/>
    </location>
</feature>
<protein>
    <submittedName>
        <fullName evidence="2">Steroid 5-alpha reductase family enzyme</fullName>
    </submittedName>
</protein>
<evidence type="ECO:0000313" key="2">
    <source>
        <dbReference type="EMBL" id="SFI08282.1"/>
    </source>
</evidence>
<dbReference type="InterPro" id="IPR010721">
    <property type="entry name" value="UstE-like"/>
</dbReference>
<evidence type="ECO:0000256" key="1">
    <source>
        <dbReference type="SAM" id="Phobius"/>
    </source>
</evidence>
<organism evidence="2 3">
    <name type="scientific">Planctomicrobium piriforme</name>
    <dbReference type="NCBI Taxonomy" id="1576369"/>
    <lineage>
        <taxon>Bacteria</taxon>
        <taxon>Pseudomonadati</taxon>
        <taxon>Planctomycetota</taxon>
        <taxon>Planctomycetia</taxon>
        <taxon>Planctomycetales</taxon>
        <taxon>Planctomycetaceae</taxon>
        <taxon>Planctomicrobium</taxon>
    </lineage>
</organism>
<evidence type="ECO:0000313" key="3">
    <source>
        <dbReference type="Proteomes" id="UP000199518"/>
    </source>
</evidence>
<dbReference type="GO" id="GO:0016020">
    <property type="term" value="C:membrane"/>
    <property type="evidence" value="ECO:0007669"/>
    <property type="project" value="TreeGrafter"/>
</dbReference>
<accession>A0A1I3FAT1</accession>
<name>A0A1I3FAT1_9PLAN</name>
<dbReference type="PANTHER" id="PTHR32251">
    <property type="entry name" value="3-OXO-5-ALPHA-STEROID 4-DEHYDROGENASE"/>
    <property type="match status" value="1"/>
</dbReference>